<dbReference type="Pfam" id="PF00155">
    <property type="entry name" value="Aminotran_1_2"/>
    <property type="match status" value="1"/>
</dbReference>
<evidence type="ECO:0000256" key="4">
    <source>
        <dbReference type="ARBA" id="ARBA00022576"/>
    </source>
</evidence>
<dbReference type="InterPro" id="IPR015424">
    <property type="entry name" value="PyrdxlP-dep_Trfase"/>
</dbReference>
<keyword evidence="5 8" id="KW-0808">Transferase</keyword>
<keyword evidence="6" id="KW-0663">Pyridoxal phosphate</keyword>
<feature type="non-terminal residue" evidence="8">
    <location>
        <position position="241"/>
    </location>
</feature>
<dbReference type="Gene3D" id="3.90.1150.10">
    <property type="entry name" value="Aspartate Aminotransferase, domain 1"/>
    <property type="match status" value="1"/>
</dbReference>
<dbReference type="GO" id="GO:0030170">
    <property type="term" value="F:pyridoxal phosphate binding"/>
    <property type="evidence" value="ECO:0007669"/>
    <property type="project" value="InterPro"/>
</dbReference>
<dbReference type="SUPFAM" id="SSF53383">
    <property type="entry name" value="PLP-dependent transferases"/>
    <property type="match status" value="1"/>
</dbReference>
<dbReference type="PANTHER" id="PTHR46383">
    <property type="entry name" value="ASPARTATE AMINOTRANSFERASE"/>
    <property type="match status" value="1"/>
</dbReference>
<comment type="caution">
    <text evidence="8">The sequence shown here is derived from an EMBL/GenBank/DDBJ whole genome shotgun (WGS) entry which is preliminary data.</text>
</comment>
<evidence type="ECO:0000256" key="1">
    <source>
        <dbReference type="ARBA" id="ARBA00001933"/>
    </source>
</evidence>
<feature type="domain" description="Aminotransferase class I/classII large" evidence="7">
    <location>
        <begin position="29"/>
        <end position="241"/>
    </location>
</feature>
<dbReference type="CDD" id="cd00609">
    <property type="entry name" value="AAT_like"/>
    <property type="match status" value="1"/>
</dbReference>
<evidence type="ECO:0000256" key="3">
    <source>
        <dbReference type="ARBA" id="ARBA00011738"/>
    </source>
</evidence>
<dbReference type="GO" id="GO:0008483">
    <property type="term" value="F:transaminase activity"/>
    <property type="evidence" value="ECO:0007669"/>
    <property type="project" value="UniProtKB-KW"/>
</dbReference>
<dbReference type="Gene3D" id="3.40.640.10">
    <property type="entry name" value="Type I PLP-dependent aspartate aminotransferase-like (Major domain)"/>
    <property type="match status" value="1"/>
</dbReference>
<organism evidence="8 9">
    <name type="scientific">Methanosalsum natronophilum</name>
    <dbReference type="NCBI Taxonomy" id="768733"/>
    <lineage>
        <taxon>Archaea</taxon>
        <taxon>Methanobacteriati</taxon>
        <taxon>Methanobacteriota</taxon>
        <taxon>Stenosarchaea group</taxon>
        <taxon>Methanomicrobia</taxon>
        <taxon>Methanosarcinales</taxon>
        <taxon>Methanosarcinaceae</taxon>
        <taxon>Methanosalsum</taxon>
    </lineage>
</organism>
<name>A0A424Z4A8_9EURY</name>
<evidence type="ECO:0000259" key="7">
    <source>
        <dbReference type="Pfam" id="PF00155"/>
    </source>
</evidence>
<gene>
    <name evidence="8" type="ORF">D5R95_01015</name>
</gene>
<dbReference type="InterPro" id="IPR015422">
    <property type="entry name" value="PyrdxlP-dep_Trfase_small"/>
</dbReference>
<comment type="cofactor">
    <cofactor evidence="1">
        <name>pyridoxal 5'-phosphate</name>
        <dbReference type="ChEBI" id="CHEBI:597326"/>
    </cofactor>
</comment>
<evidence type="ECO:0000256" key="2">
    <source>
        <dbReference type="ARBA" id="ARBA00007441"/>
    </source>
</evidence>
<evidence type="ECO:0000313" key="9">
    <source>
        <dbReference type="Proteomes" id="UP000284763"/>
    </source>
</evidence>
<dbReference type="EMBL" id="QZAB01000073">
    <property type="protein sequence ID" value="RQD91542.1"/>
    <property type="molecule type" value="Genomic_DNA"/>
</dbReference>
<dbReference type="GO" id="GO:0006520">
    <property type="term" value="P:amino acid metabolic process"/>
    <property type="evidence" value="ECO:0007669"/>
    <property type="project" value="InterPro"/>
</dbReference>
<comment type="similarity">
    <text evidence="2">Belongs to the class-I pyridoxal-phosphate-dependent aminotransferase family.</text>
</comment>
<dbReference type="InterPro" id="IPR004839">
    <property type="entry name" value="Aminotransferase_I/II_large"/>
</dbReference>
<reference evidence="8 9" key="1">
    <citation type="submission" date="2018-08" db="EMBL/GenBank/DDBJ databases">
        <title>The metabolism and importance of syntrophic acetate oxidation coupled to methane or sulfide production in haloalkaline environments.</title>
        <authorList>
            <person name="Timmers P.H.A."/>
            <person name="Vavourakis C.D."/>
            <person name="Sorokin D.Y."/>
            <person name="Sinninghe Damste J.S."/>
            <person name="Muyzer G."/>
            <person name="Stams A.J.M."/>
            <person name="Plugge C.M."/>
        </authorList>
    </citation>
    <scope>NUCLEOTIDE SEQUENCE [LARGE SCALE GENOMIC DNA]</scope>
    <source>
        <strain evidence="8">MSAO_Arc3</strain>
    </source>
</reference>
<accession>A0A424Z4A8</accession>
<comment type="subunit">
    <text evidence="3">Homodimer.</text>
</comment>
<proteinExistence type="inferred from homology"/>
<dbReference type="Proteomes" id="UP000284763">
    <property type="component" value="Unassembled WGS sequence"/>
</dbReference>
<dbReference type="InterPro" id="IPR015421">
    <property type="entry name" value="PyrdxlP-dep_Trfase_major"/>
</dbReference>
<evidence type="ECO:0000256" key="6">
    <source>
        <dbReference type="ARBA" id="ARBA00022898"/>
    </source>
</evidence>
<dbReference type="AlphaFoldDB" id="A0A424Z4A8"/>
<evidence type="ECO:0000256" key="5">
    <source>
        <dbReference type="ARBA" id="ARBA00022679"/>
    </source>
</evidence>
<keyword evidence="4 8" id="KW-0032">Aminotransferase</keyword>
<sequence length="241" mass="26318">MDQSKFSTKLKKIDISGIRKMFESAGPEAINLGLGQPDFDTPEHIKKAAISAINDGFTGYTEGQGILELREVLVNKFKRDNNLLFNPSDIIVTSGASEALQIALASLIDQNDEILVPNPGFVSYKALTDVLGGKSVPVPLSENLTLNPDELLTYITPETKAFIINSPSNPTGGVQTKKDIRDFAQIADDYNITLISDEVYEHFIYEGEHVSPGIYSDNVITINAVSKTFSMTGWRLGYVAA</sequence>
<evidence type="ECO:0000313" key="8">
    <source>
        <dbReference type="EMBL" id="RQD91542.1"/>
    </source>
</evidence>
<dbReference type="InterPro" id="IPR050596">
    <property type="entry name" value="AspAT/PAT-like"/>
</dbReference>
<protein>
    <submittedName>
        <fullName evidence="8">Aminotransferase class I/II-fold pyridoxal phosphate-dependent enzyme</fullName>
    </submittedName>
</protein>
<dbReference type="PANTHER" id="PTHR46383:SF3">
    <property type="entry name" value="ASPARTATE AMINOTRANSFERASE-RELATED"/>
    <property type="match status" value="1"/>
</dbReference>